<keyword evidence="5" id="KW-0175">Coiled coil</keyword>
<keyword evidence="2" id="KW-0812">Transmembrane</keyword>
<evidence type="ECO:0000313" key="8">
    <source>
        <dbReference type="Proteomes" id="UP000479710"/>
    </source>
</evidence>
<feature type="coiled-coil region" evidence="5">
    <location>
        <begin position="34"/>
        <end position="61"/>
    </location>
</feature>
<dbReference type="OrthoDB" id="1047602at2759"/>
<dbReference type="Proteomes" id="UP000479710">
    <property type="component" value="Unassembled WGS sequence"/>
</dbReference>
<name>A0A6G1DX75_9ORYZ</name>
<reference evidence="7 8" key="1">
    <citation type="submission" date="2019-11" db="EMBL/GenBank/DDBJ databases">
        <title>Whole genome sequence of Oryza granulata.</title>
        <authorList>
            <person name="Li W."/>
        </authorList>
    </citation>
    <scope>NUCLEOTIDE SEQUENCE [LARGE SCALE GENOMIC DNA]</scope>
    <source>
        <strain evidence="8">cv. Menghai</strain>
        <tissue evidence="7">Leaf</tissue>
    </source>
</reference>
<evidence type="ECO:0000259" key="6">
    <source>
        <dbReference type="PROSITE" id="PS51775"/>
    </source>
</evidence>
<keyword evidence="3" id="KW-1133">Transmembrane helix</keyword>
<dbReference type="InterPro" id="IPR007656">
    <property type="entry name" value="GTD-bd"/>
</dbReference>
<accession>A0A6G1DX75</accession>
<evidence type="ECO:0000256" key="4">
    <source>
        <dbReference type="ARBA" id="ARBA00023136"/>
    </source>
</evidence>
<dbReference type="PANTHER" id="PTHR31448">
    <property type="entry name" value="MYOSIN-BINDING PROTEIN 2"/>
    <property type="match status" value="1"/>
</dbReference>
<dbReference type="AlphaFoldDB" id="A0A6G1DX75"/>
<dbReference type="Pfam" id="PF04576">
    <property type="entry name" value="Zein-binding"/>
    <property type="match status" value="1"/>
</dbReference>
<organism evidence="7 8">
    <name type="scientific">Oryza meyeriana var. granulata</name>
    <dbReference type="NCBI Taxonomy" id="110450"/>
    <lineage>
        <taxon>Eukaryota</taxon>
        <taxon>Viridiplantae</taxon>
        <taxon>Streptophyta</taxon>
        <taxon>Embryophyta</taxon>
        <taxon>Tracheophyta</taxon>
        <taxon>Spermatophyta</taxon>
        <taxon>Magnoliopsida</taxon>
        <taxon>Liliopsida</taxon>
        <taxon>Poales</taxon>
        <taxon>Poaceae</taxon>
        <taxon>BOP clade</taxon>
        <taxon>Oryzoideae</taxon>
        <taxon>Oryzeae</taxon>
        <taxon>Oryzinae</taxon>
        <taxon>Oryza</taxon>
        <taxon>Oryza meyeriana</taxon>
    </lineage>
</organism>
<feature type="domain" description="GTD-binding" evidence="6">
    <location>
        <begin position="1"/>
        <end position="59"/>
    </location>
</feature>
<dbReference type="EMBL" id="SPHZ02000005">
    <property type="protein sequence ID" value="KAF0917099.1"/>
    <property type="molecule type" value="Genomic_DNA"/>
</dbReference>
<dbReference type="PANTHER" id="PTHR31448:SF32">
    <property type="entry name" value="MYOSIN-BINDING PROTEIN 1"/>
    <property type="match status" value="1"/>
</dbReference>
<proteinExistence type="predicted"/>
<evidence type="ECO:0000256" key="5">
    <source>
        <dbReference type="SAM" id="Coils"/>
    </source>
</evidence>
<keyword evidence="4" id="KW-0472">Membrane</keyword>
<evidence type="ECO:0000256" key="2">
    <source>
        <dbReference type="ARBA" id="ARBA00022692"/>
    </source>
</evidence>
<evidence type="ECO:0000256" key="3">
    <source>
        <dbReference type="ARBA" id="ARBA00022989"/>
    </source>
</evidence>
<comment type="caution">
    <text evidence="7">The sequence shown here is derived from an EMBL/GenBank/DDBJ whole genome shotgun (WGS) entry which is preliminary data.</text>
</comment>
<dbReference type="PROSITE" id="PS51775">
    <property type="entry name" value="GTD_BINDING"/>
    <property type="match status" value="1"/>
</dbReference>
<comment type="subcellular location">
    <subcellularLocation>
        <location evidence="1">Membrane</location>
        <topology evidence="1">Single-pass membrane protein</topology>
    </subcellularLocation>
</comment>
<dbReference type="GO" id="GO:0016020">
    <property type="term" value="C:membrane"/>
    <property type="evidence" value="ECO:0007669"/>
    <property type="project" value="UniProtKB-SubCell"/>
</dbReference>
<dbReference type="GO" id="GO:0080115">
    <property type="term" value="F:myosin XI tail binding"/>
    <property type="evidence" value="ECO:0007669"/>
    <property type="project" value="UniProtKB-ARBA"/>
</dbReference>
<evidence type="ECO:0000256" key="1">
    <source>
        <dbReference type="ARBA" id="ARBA00004167"/>
    </source>
</evidence>
<evidence type="ECO:0000313" key="7">
    <source>
        <dbReference type="EMBL" id="KAF0917099.1"/>
    </source>
</evidence>
<dbReference type="InterPro" id="IPR039306">
    <property type="entry name" value="MYOB"/>
</dbReference>
<gene>
    <name evidence="7" type="ORF">E2562_016906</name>
</gene>
<sequence length="135" mass="15702">MITRLQDEKAAMQMEALHYQRMMEEQAEYDSEALAKANELLAQREQQIEELKAELENYRTQFAGGPTEKQSNQVSFKEENTAETVLDESNLEVPVITTPSGKNSLMWMMTHYNGKKAQERDRNPFSWLKKLSLQQ</sequence>
<keyword evidence="8" id="KW-1185">Reference proteome</keyword>
<protein>
    <recommendedName>
        <fullName evidence="6">GTD-binding domain-containing protein</fullName>
    </recommendedName>
</protein>